<proteinExistence type="predicted"/>
<accession>A0A1M4WLU6</accession>
<dbReference type="RefSeq" id="WP_062176337.1">
    <property type="nucleotide sequence ID" value="NZ_BBXL01000002.1"/>
</dbReference>
<name>A0A1M4WLU6_9BACT</name>
<dbReference type="STRING" id="1346286.SAMN05444362_102258"/>
<gene>
    <name evidence="1" type="ORF">SAMN05444362_102258</name>
</gene>
<dbReference type="AlphaFoldDB" id="A0A1M4WLU6"/>
<sequence length="98" mass="11717">MREVRISDSVRDRITDLETYLVDDLKLSEEAALRRSGRMRKFVRNLCNNVDYPLCRFKKWCVLGYRCAVFEKDWVFAYEVFEDGVIVRDMSHTSLLKE</sequence>
<organism evidence="1 2">
    <name type="scientific">Dysgonomonas macrotermitis</name>
    <dbReference type="NCBI Taxonomy" id="1346286"/>
    <lineage>
        <taxon>Bacteria</taxon>
        <taxon>Pseudomonadati</taxon>
        <taxon>Bacteroidota</taxon>
        <taxon>Bacteroidia</taxon>
        <taxon>Bacteroidales</taxon>
        <taxon>Dysgonomonadaceae</taxon>
        <taxon>Dysgonomonas</taxon>
    </lineage>
</organism>
<protein>
    <recommendedName>
        <fullName evidence="3">ParE toxin of type II toxin-antitoxin system, parDE</fullName>
    </recommendedName>
</protein>
<keyword evidence="2" id="KW-1185">Reference proteome</keyword>
<reference evidence="2" key="1">
    <citation type="submission" date="2016-11" db="EMBL/GenBank/DDBJ databases">
        <authorList>
            <person name="Varghese N."/>
            <person name="Submissions S."/>
        </authorList>
    </citation>
    <scope>NUCLEOTIDE SEQUENCE [LARGE SCALE GENOMIC DNA]</scope>
    <source>
        <strain evidence="2">DSM 27370</strain>
    </source>
</reference>
<evidence type="ECO:0008006" key="3">
    <source>
        <dbReference type="Google" id="ProtNLM"/>
    </source>
</evidence>
<dbReference type="OrthoDB" id="1001603at2"/>
<evidence type="ECO:0000313" key="1">
    <source>
        <dbReference type="EMBL" id="SHE82174.1"/>
    </source>
</evidence>
<dbReference type="EMBL" id="FQUC01000002">
    <property type="protein sequence ID" value="SHE82174.1"/>
    <property type="molecule type" value="Genomic_DNA"/>
</dbReference>
<evidence type="ECO:0000313" key="2">
    <source>
        <dbReference type="Proteomes" id="UP000184480"/>
    </source>
</evidence>
<dbReference type="Proteomes" id="UP000184480">
    <property type="component" value="Unassembled WGS sequence"/>
</dbReference>